<name>A0AAV4Q9D2_CAEEX</name>
<reference evidence="1 2" key="1">
    <citation type="submission" date="2021-06" db="EMBL/GenBank/DDBJ databases">
        <title>Caerostris extrusa draft genome.</title>
        <authorList>
            <person name="Kono N."/>
            <person name="Arakawa K."/>
        </authorList>
    </citation>
    <scope>NUCLEOTIDE SEQUENCE [LARGE SCALE GENOMIC DNA]</scope>
</reference>
<dbReference type="EMBL" id="BPLR01005905">
    <property type="protein sequence ID" value="GIY05932.1"/>
    <property type="molecule type" value="Genomic_DNA"/>
</dbReference>
<keyword evidence="2" id="KW-1185">Reference proteome</keyword>
<sequence>MLPTVHFEFPAVFYGAAWYPEVVRLAGYELPVVLAGGAHGQDAGGDVALGVILSTELLRRVLPFRHVITAGGLEPLASHSNWTIFSGRKSFSLAFH</sequence>
<accession>A0AAV4Q9D2</accession>
<dbReference type="Proteomes" id="UP001054945">
    <property type="component" value="Unassembled WGS sequence"/>
</dbReference>
<protein>
    <submittedName>
        <fullName evidence="1">Uncharacterized protein</fullName>
    </submittedName>
</protein>
<evidence type="ECO:0000313" key="2">
    <source>
        <dbReference type="Proteomes" id="UP001054945"/>
    </source>
</evidence>
<evidence type="ECO:0000313" key="1">
    <source>
        <dbReference type="EMBL" id="GIY05932.1"/>
    </source>
</evidence>
<proteinExistence type="predicted"/>
<dbReference type="AlphaFoldDB" id="A0AAV4Q9D2"/>
<comment type="caution">
    <text evidence="1">The sequence shown here is derived from an EMBL/GenBank/DDBJ whole genome shotgun (WGS) entry which is preliminary data.</text>
</comment>
<organism evidence="1 2">
    <name type="scientific">Caerostris extrusa</name>
    <name type="common">Bark spider</name>
    <name type="synonym">Caerostris bankana</name>
    <dbReference type="NCBI Taxonomy" id="172846"/>
    <lineage>
        <taxon>Eukaryota</taxon>
        <taxon>Metazoa</taxon>
        <taxon>Ecdysozoa</taxon>
        <taxon>Arthropoda</taxon>
        <taxon>Chelicerata</taxon>
        <taxon>Arachnida</taxon>
        <taxon>Araneae</taxon>
        <taxon>Araneomorphae</taxon>
        <taxon>Entelegynae</taxon>
        <taxon>Araneoidea</taxon>
        <taxon>Araneidae</taxon>
        <taxon>Caerostris</taxon>
    </lineage>
</organism>
<gene>
    <name evidence="1" type="ORF">CEXT_736651</name>
</gene>